<keyword evidence="2" id="KW-0963">Cytoplasm</keyword>
<sequence length="506" mass="57571">MAIFERQAAQKVILDETEPIKCTIENWQNVNGHTEFTIKVERTPFSDQTWKINRRYNDFCKLHNMLQVSGIPLDLPPKKLFGNMDPQFISERQQGLQKYLDNIFMNPILVSSLPARSFVDPANYSQPFGELALQHVSLALRSEVGWEVISPVADIGWRLRKHYYQLKNRSIPKEEYIASWTDYGPDKYLEVKDMHNIIKSLKQLQHPFIHSIELCLSTDIGALVVRTLNKNGTLRDLLCGAKPRQSFLKKYGNPKGHKALTIDNVSHYGRQILEALKFIHDKGLPYGHLHSGNILIENNRIKLLDVENGILGVPSFYRPYFMQHRKINNLEAIDVYCFGHVLYEMMFGTPLHESIIDSVPDCPIIELNLLASDKAHFKIPSSIKEQLKSAIAKTEGRLKEEQKLVRNQKKLVKIQEMMSSEEEKKKQRQRLKQARQLDKEQQKQVKSNNEKLGTNEERSDSVISSTGTSVGTATPPSVSGSNNVPSPPPPPPPPPLGLVPQLPPIA</sequence>
<gene>
    <name evidence="6" type="ORF">NQ317_000203</name>
</gene>
<evidence type="ECO:0000256" key="3">
    <source>
        <dbReference type="SAM" id="MobiDB-lite"/>
    </source>
</evidence>
<comment type="caution">
    <text evidence="6">The sequence shown here is derived from an EMBL/GenBank/DDBJ whole genome shotgun (WGS) entry which is preliminary data.</text>
</comment>
<feature type="domain" description="PX" evidence="5">
    <location>
        <begin position="14"/>
        <end position="126"/>
    </location>
</feature>
<name>A0ABQ9JAK3_9CUCU</name>
<dbReference type="InterPro" id="IPR011009">
    <property type="entry name" value="Kinase-like_dom_sf"/>
</dbReference>
<dbReference type="Pfam" id="PF00787">
    <property type="entry name" value="PX"/>
    <property type="match status" value="1"/>
</dbReference>
<dbReference type="SUPFAM" id="SSF56112">
    <property type="entry name" value="Protein kinase-like (PK-like)"/>
    <property type="match status" value="1"/>
</dbReference>
<evidence type="ECO:0000259" key="5">
    <source>
        <dbReference type="PROSITE" id="PS50195"/>
    </source>
</evidence>
<dbReference type="PANTHER" id="PTHR22999">
    <property type="entry name" value="PX SERINE/THREONINE KINASE PXK"/>
    <property type="match status" value="1"/>
</dbReference>
<accession>A0ABQ9JAK3</accession>
<evidence type="ECO:0008006" key="8">
    <source>
        <dbReference type="Google" id="ProtNLM"/>
    </source>
</evidence>
<dbReference type="SMART" id="SM00220">
    <property type="entry name" value="S_TKc"/>
    <property type="match status" value="1"/>
</dbReference>
<evidence type="ECO:0000256" key="2">
    <source>
        <dbReference type="ARBA" id="ARBA00022490"/>
    </source>
</evidence>
<evidence type="ECO:0000313" key="7">
    <source>
        <dbReference type="Proteomes" id="UP001162164"/>
    </source>
</evidence>
<dbReference type="PROSITE" id="PS50011">
    <property type="entry name" value="PROTEIN_KINASE_DOM"/>
    <property type="match status" value="1"/>
</dbReference>
<dbReference type="InterPro" id="IPR036871">
    <property type="entry name" value="PX_dom_sf"/>
</dbReference>
<dbReference type="InterPro" id="IPR000719">
    <property type="entry name" value="Prot_kinase_dom"/>
</dbReference>
<protein>
    <recommendedName>
        <fullName evidence="8">PX domain-containing protein kinase-like protein</fullName>
    </recommendedName>
</protein>
<dbReference type="SMART" id="SM00312">
    <property type="entry name" value="PX"/>
    <property type="match status" value="1"/>
</dbReference>
<dbReference type="Gene3D" id="3.30.1520.10">
    <property type="entry name" value="Phox-like domain"/>
    <property type="match status" value="1"/>
</dbReference>
<dbReference type="Pfam" id="PF00069">
    <property type="entry name" value="Pkinase"/>
    <property type="match status" value="1"/>
</dbReference>
<dbReference type="PROSITE" id="PS50195">
    <property type="entry name" value="PX"/>
    <property type="match status" value="1"/>
</dbReference>
<feature type="domain" description="Protein kinase" evidence="4">
    <location>
        <begin position="122"/>
        <end position="411"/>
    </location>
</feature>
<evidence type="ECO:0000259" key="4">
    <source>
        <dbReference type="PROSITE" id="PS50011"/>
    </source>
</evidence>
<comment type="subcellular location">
    <subcellularLocation>
        <location evidence="1">Cytoplasm</location>
    </subcellularLocation>
</comment>
<reference evidence="6" key="1">
    <citation type="journal article" date="2023" name="Insect Mol. Biol.">
        <title>Genome sequencing provides insights into the evolution of gene families encoding plant cell wall-degrading enzymes in longhorned beetles.</title>
        <authorList>
            <person name="Shin N.R."/>
            <person name="Okamura Y."/>
            <person name="Kirsch R."/>
            <person name="Pauchet Y."/>
        </authorList>
    </citation>
    <scope>NUCLEOTIDE SEQUENCE</scope>
    <source>
        <strain evidence="6">MMC_N1</strain>
    </source>
</reference>
<keyword evidence="7" id="KW-1185">Reference proteome</keyword>
<dbReference type="SUPFAM" id="SSF64268">
    <property type="entry name" value="PX domain"/>
    <property type="match status" value="1"/>
</dbReference>
<dbReference type="Gene3D" id="1.10.510.10">
    <property type="entry name" value="Transferase(Phosphotransferase) domain 1"/>
    <property type="match status" value="1"/>
</dbReference>
<dbReference type="EMBL" id="JAPWTJ010000858">
    <property type="protein sequence ID" value="KAJ8975205.1"/>
    <property type="molecule type" value="Genomic_DNA"/>
</dbReference>
<proteinExistence type="predicted"/>
<feature type="compositionally biased region" description="Low complexity" evidence="3">
    <location>
        <begin position="461"/>
        <end position="484"/>
    </location>
</feature>
<evidence type="ECO:0000313" key="6">
    <source>
        <dbReference type="EMBL" id="KAJ8975205.1"/>
    </source>
</evidence>
<dbReference type="PANTHER" id="PTHR22999:SF40">
    <property type="entry name" value="PX DOMAIN-CONTAINING PROTEIN KINASE-LIKE PROTEIN"/>
    <property type="match status" value="1"/>
</dbReference>
<dbReference type="Proteomes" id="UP001162164">
    <property type="component" value="Unassembled WGS sequence"/>
</dbReference>
<feature type="region of interest" description="Disordered" evidence="3">
    <location>
        <begin position="416"/>
        <end position="506"/>
    </location>
</feature>
<dbReference type="InterPro" id="IPR051837">
    <property type="entry name" value="SortingNexin/PXDomain-PKLike"/>
</dbReference>
<dbReference type="InterPro" id="IPR001683">
    <property type="entry name" value="PX_dom"/>
</dbReference>
<feature type="compositionally biased region" description="Pro residues" evidence="3">
    <location>
        <begin position="485"/>
        <end position="506"/>
    </location>
</feature>
<organism evidence="6 7">
    <name type="scientific">Molorchus minor</name>
    <dbReference type="NCBI Taxonomy" id="1323400"/>
    <lineage>
        <taxon>Eukaryota</taxon>
        <taxon>Metazoa</taxon>
        <taxon>Ecdysozoa</taxon>
        <taxon>Arthropoda</taxon>
        <taxon>Hexapoda</taxon>
        <taxon>Insecta</taxon>
        <taxon>Pterygota</taxon>
        <taxon>Neoptera</taxon>
        <taxon>Endopterygota</taxon>
        <taxon>Coleoptera</taxon>
        <taxon>Polyphaga</taxon>
        <taxon>Cucujiformia</taxon>
        <taxon>Chrysomeloidea</taxon>
        <taxon>Cerambycidae</taxon>
        <taxon>Lamiinae</taxon>
        <taxon>Monochamini</taxon>
        <taxon>Molorchus</taxon>
    </lineage>
</organism>
<evidence type="ECO:0000256" key="1">
    <source>
        <dbReference type="ARBA" id="ARBA00004496"/>
    </source>
</evidence>